<evidence type="ECO:0000256" key="1">
    <source>
        <dbReference type="ARBA" id="ARBA00010641"/>
    </source>
</evidence>
<evidence type="ECO:0000256" key="2">
    <source>
        <dbReference type="ARBA" id="ARBA00023015"/>
    </source>
</evidence>
<dbReference type="InterPro" id="IPR014284">
    <property type="entry name" value="RNA_pol_sigma-70_dom"/>
</dbReference>
<dbReference type="Proteomes" id="UP000772618">
    <property type="component" value="Unassembled WGS sequence"/>
</dbReference>
<dbReference type="Gene3D" id="1.10.1740.10">
    <property type="match status" value="1"/>
</dbReference>
<proteinExistence type="inferred from homology"/>
<evidence type="ECO:0000259" key="6">
    <source>
        <dbReference type="Pfam" id="PF08281"/>
    </source>
</evidence>
<dbReference type="NCBIfam" id="TIGR02937">
    <property type="entry name" value="sigma70-ECF"/>
    <property type="match status" value="1"/>
</dbReference>
<feature type="domain" description="RNA polymerase sigma-70 region 2" evidence="5">
    <location>
        <begin position="24"/>
        <end position="89"/>
    </location>
</feature>
<evidence type="ECO:0000256" key="3">
    <source>
        <dbReference type="ARBA" id="ARBA00023082"/>
    </source>
</evidence>
<name>A0ABS5VT65_9BACT</name>
<dbReference type="InterPro" id="IPR013249">
    <property type="entry name" value="RNA_pol_sigma70_r4_t2"/>
</dbReference>
<dbReference type="InterPro" id="IPR013324">
    <property type="entry name" value="RNA_pol_sigma_r3/r4-like"/>
</dbReference>
<dbReference type="PANTHER" id="PTHR43133">
    <property type="entry name" value="RNA POLYMERASE ECF-TYPE SIGMA FACTO"/>
    <property type="match status" value="1"/>
</dbReference>
<dbReference type="SUPFAM" id="SSF88659">
    <property type="entry name" value="Sigma3 and sigma4 domains of RNA polymerase sigma factors"/>
    <property type="match status" value="1"/>
</dbReference>
<evidence type="ECO:0000313" key="8">
    <source>
        <dbReference type="Proteomes" id="UP000772618"/>
    </source>
</evidence>
<dbReference type="NCBIfam" id="TIGR02985">
    <property type="entry name" value="Sig70_bacteroi1"/>
    <property type="match status" value="1"/>
</dbReference>
<reference evidence="7 8" key="1">
    <citation type="submission" date="2021-05" db="EMBL/GenBank/DDBJ databases">
        <title>A Polyphasic approach of four new species of the genus Ohtaekwangia: Ohtaekwangia histidinii sp. nov., Ohtaekwangia cretensis sp. nov., Ohtaekwangia indiensis sp. nov., Ohtaekwangia reichenbachii sp. nov. from diverse environment.</title>
        <authorList>
            <person name="Octaviana S."/>
        </authorList>
    </citation>
    <scope>NUCLEOTIDE SEQUENCE [LARGE SCALE GENOMIC DNA]</scope>
    <source>
        <strain evidence="7 8">PWU20</strain>
    </source>
</reference>
<accession>A0ABS5VT65</accession>
<sequence length="188" mass="21950">MTDLSEIDLMHEIAVGNRSAFNQLFLRYYSRLCSFASFIVRDEAASEEVVSEVLLNIWKNRKTIHIQSSVRAYLFTCVRNEALRAVKQKNMILIKPEDDALQTLSDDYDPHESLEFQELENNVHFVIGSLPEKCKQFFMLSRFDGLKYSEIAQLYNVSEKTVENQIIKALKILRERILETPKRHFTSP</sequence>
<comment type="caution">
    <text evidence="7">The sequence shown here is derived from an EMBL/GenBank/DDBJ whole genome shotgun (WGS) entry which is preliminary data.</text>
</comment>
<dbReference type="Pfam" id="PF08281">
    <property type="entry name" value="Sigma70_r4_2"/>
    <property type="match status" value="1"/>
</dbReference>
<comment type="similarity">
    <text evidence="1">Belongs to the sigma-70 factor family. ECF subfamily.</text>
</comment>
<keyword evidence="8" id="KW-1185">Reference proteome</keyword>
<dbReference type="SUPFAM" id="SSF88946">
    <property type="entry name" value="Sigma2 domain of RNA polymerase sigma factors"/>
    <property type="match status" value="1"/>
</dbReference>
<dbReference type="PANTHER" id="PTHR43133:SF46">
    <property type="entry name" value="RNA POLYMERASE SIGMA-70 FACTOR ECF SUBFAMILY"/>
    <property type="match status" value="1"/>
</dbReference>
<keyword evidence="4" id="KW-0804">Transcription</keyword>
<feature type="domain" description="RNA polymerase sigma factor 70 region 4 type 2" evidence="6">
    <location>
        <begin position="124"/>
        <end position="171"/>
    </location>
</feature>
<dbReference type="InterPro" id="IPR007627">
    <property type="entry name" value="RNA_pol_sigma70_r2"/>
</dbReference>
<keyword evidence="3" id="KW-0731">Sigma factor</keyword>
<gene>
    <name evidence="7" type="ORF">KK060_15070</name>
</gene>
<dbReference type="InterPro" id="IPR014327">
    <property type="entry name" value="RNA_pol_sigma70_bacteroid"/>
</dbReference>
<evidence type="ECO:0000259" key="5">
    <source>
        <dbReference type="Pfam" id="PF04542"/>
    </source>
</evidence>
<dbReference type="RefSeq" id="WP_254154570.1">
    <property type="nucleotide sequence ID" value="NZ_JAHESD010000035.1"/>
</dbReference>
<organism evidence="7 8">
    <name type="scientific">Chryseosolibacter indicus</name>
    <dbReference type="NCBI Taxonomy" id="2782351"/>
    <lineage>
        <taxon>Bacteria</taxon>
        <taxon>Pseudomonadati</taxon>
        <taxon>Bacteroidota</taxon>
        <taxon>Cytophagia</taxon>
        <taxon>Cytophagales</taxon>
        <taxon>Chryseotaleaceae</taxon>
        <taxon>Chryseosolibacter</taxon>
    </lineage>
</organism>
<dbReference type="InterPro" id="IPR013325">
    <property type="entry name" value="RNA_pol_sigma_r2"/>
</dbReference>
<dbReference type="InterPro" id="IPR039425">
    <property type="entry name" value="RNA_pol_sigma-70-like"/>
</dbReference>
<evidence type="ECO:0000256" key="4">
    <source>
        <dbReference type="ARBA" id="ARBA00023163"/>
    </source>
</evidence>
<dbReference type="Gene3D" id="1.10.10.10">
    <property type="entry name" value="Winged helix-like DNA-binding domain superfamily/Winged helix DNA-binding domain"/>
    <property type="match status" value="1"/>
</dbReference>
<protein>
    <submittedName>
        <fullName evidence="7">RNA polymerase sigma-70 factor</fullName>
    </submittedName>
</protein>
<keyword evidence="2" id="KW-0805">Transcription regulation</keyword>
<dbReference type="EMBL" id="JAHESD010000035">
    <property type="protein sequence ID" value="MBT1704613.1"/>
    <property type="molecule type" value="Genomic_DNA"/>
</dbReference>
<dbReference type="InterPro" id="IPR036388">
    <property type="entry name" value="WH-like_DNA-bd_sf"/>
</dbReference>
<dbReference type="Pfam" id="PF04542">
    <property type="entry name" value="Sigma70_r2"/>
    <property type="match status" value="1"/>
</dbReference>
<evidence type="ECO:0000313" key="7">
    <source>
        <dbReference type="EMBL" id="MBT1704613.1"/>
    </source>
</evidence>